<keyword evidence="1" id="KW-0732">Signal</keyword>
<feature type="signal peptide" evidence="1">
    <location>
        <begin position="1"/>
        <end position="20"/>
    </location>
</feature>
<dbReference type="EMBL" id="ML178814">
    <property type="protein sequence ID" value="TFL07249.1"/>
    <property type="molecule type" value="Genomic_DNA"/>
</dbReference>
<dbReference type="AlphaFoldDB" id="A0A5C3R3E7"/>
<evidence type="ECO:0000313" key="3">
    <source>
        <dbReference type="Proteomes" id="UP000305067"/>
    </source>
</evidence>
<evidence type="ECO:0000256" key="1">
    <source>
        <dbReference type="SAM" id="SignalP"/>
    </source>
</evidence>
<organism evidence="2 3">
    <name type="scientific">Pterulicium gracile</name>
    <dbReference type="NCBI Taxonomy" id="1884261"/>
    <lineage>
        <taxon>Eukaryota</taxon>
        <taxon>Fungi</taxon>
        <taxon>Dikarya</taxon>
        <taxon>Basidiomycota</taxon>
        <taxon>Agaricomycotina</taxon>
        <taxon>Agaricomycetes</taxon>
        <taxon>Agaricomycetidae</taxon>
        <taxon>Agaricales</taxon>
        <taxon>Pleurotineae</taxon>
        <taxon>Pterulaceae</taxon>
        <taxon>Pterulicium</taxon>
    </lineage>
</organism>
<dbReference type="Proteomes" id="UP000305067">
    <property type="component" value="Unassembled WGS sequence"/>
</dbReference>
<keyword evidence="3" id="KW-1185">Reference proteome</keyword>
<gene>
    <name evidence="2" type="ORF">BDV98DRAFT_538777</name>
</gene>
<reference evidence="2 3" key="1">
    <citation type="journal article" date="2019" name="Nat. Ecol. Evol.">
        <title>Megaphylogeny resolves global patterns of mushroom evolution.</title>
        <authorList>
            <person name="Varga T."/>
            <person name="Krizsan K."/>
            <person name="Foldi C."/>
            <person name="Dima B."/>
            <person name="Sanchez-Garcia M."/>
            <person name="Sanchez-Ramirez S."/>
            <person name="Szollosi G.J."/>
            <person name="Szarkandi J.G."/>
            <person name="Papp V."/>
            <person name="Albert L."/>
            <person name="Andreopoulos W."/>
            <person name="Angelini C."/>
            <person name="Antonin V."/>
            <person name="Barry K.W."/>
            <person name="Bougher N.L."/>
            <person name="Buchanan P."/>
            <person name="Buyck B."/>
            <person name="Bense V."/>
            <person name="Catcheside P."/>
            <person name="Chovatia M."/>
            <person name="Cooper J."/>
            <person name="Damon W."/>
            <person name="Desjardin D."/>
            <person name="Finy P."/>
            <person name="Geml J."/>
            <person name="Haridas S."/>
            <person name="Hughes K."/>
            <person name="Justo A."/>
            <person name="Karasinski D."/>
            <person name="Kautmanova I."/>
            <person name="Kiss B."/>
            <person name="Kocsube S."/>
            <person name="Kotiranta H."/>
            <person name="LaButti K.M."/>
            <person name="Lechner B.E."/>
            <person name="Liimatainen K."/>
            <person name="Lipzen A."/>
            <person name="Lukacs Z."/>
            <person name="Mihaltcheva S."/>
            <person name="Morgado L.N."/>
            <person name="Niskanen T."/>
            <person name="Noordeloos M.E."/>
            <person name="Ohm R.A."/>
            <person name="Ortiz-Santana B."/>
            <person name="Ovrebo C."/>
            <person name="Racz N."/>
            <person name="Riley R."/>
            <person name="Savchenko A."/>
            <person name="Shiryaev A."/>
            <person name="Soop K."/>
            <person name="Spirin V."/>
            <person name="Szebenyi C."/>
            <person name="Tomsovsky M."/>
            <person name="Tulloss R.E."/>
            <person name="Uehling J."/>
            <person name="Grigoriev I.V."/>
            <person name="Vagvolgyi C."/>
            <person name="Papp T."/>
            <person name="Martin F.M."/>
            <person name="Miettinen O."/>
            <person name="Hibbett D.S."/>
            <person name="Nagy L.G."/>
        </authorList>
    </citation>
    <scope>NUCLEOTIDE SEQUENCE [LARGE SCALE GENOMIC DNA]</scope>
    <source>
        <strain evidence="2 3">CBS 309.79</strain>
    </source>
</reference>
<sequence length="128" mass="14260">MNLRIILATLCLSLCHLASTLPVEDNAKRDVFVPRILYPRAGVVWTVGHKHNITWDTSNAPVNISNGAMVILRKAERGLPLIMAKGFDLRKGRVEVKVPWVFPDSDYSIVLFGNSGNWSNNFTIQGTL</sequence>
<proteinExistence type="predicted"/>
<feature type="chain" id="PRO_5022843544" evidence="1">
    <location>
        <begin position="21"/>
        <end position="128"/>
    </location>
</feature>
<dbReference type="OrthoDB" id="2317741at2759"/>
<evidence type="ECO:0000313" key="2">
    <source>
        <dbReference type="EMBL" id="TFL07249.1"/>
    </source>
</evidence>
<protein>
    <submittedName>
        <fullName evidence="2">Uncharacterized protein</fullName>
    </submittedName>
</protein>
<accession>A0A5C3R3E7</accession>
<name>A0A5C3R3E7_9AGAR</name>